<evidence type="ECO:0000313" key="2">
    <source>
        <dbReference type="Proteomes" id="UP000799755"/>
    </source>
</evidence>
<reference evidence="1" key="1">
    <citation type="journal article" date="2020" name="Stud. Mycol.">
        <title>101 Dothideomycetes genomes: a test case for predicting lifestyles and emergence of pathogens.</title>
        <authorList>
            <person name="Haridas S."/>
            <person name="Albert R."/>
            <person name="Binder M."/>
            <person name="Bloem J."/>
            <person name="Labutti K."/>
            <person name="Salamov A."/>
            <person name="Andreopoulos B."/>
            <person name="Baker S."/>
            <person name="Barry K."/>
            <person name="Bills G."/>
            <person name="Bluhm B."/>
            <person name="Cannon C."/>
            <person name="Castanera R."/>
            <person name="Culley D."/>
            <person name="Daum C."/>
            <person name="Ezra D."/>
            <person name="Gonzalez J."/>
            <person name="Henrissat B."/>
            <person name="Kuo A."/>
            <person name="Liang C."/>
            <person name="Lipzen A."/>
            <person name="Lutzoni F."/>
            <person name="Magnuson J."/>
            <person name="Mondo S."/>
            <person name="Nolan M."/>
            <person name="Ohm R."/>
            <person name="Pangilinan J."/>
            <person name="Park H.-J."/>
            <person name="Ramirez L."/>
            <person name="Alfaro M."/>
            <person name="Sun H."/>
            <person name="Tritt A."/>
            <person name="Yoshinaga Y."/>
            <person name="Zwiers L.-H."/>
            <person name="Turgeon B."/>
            <person name="Goodwin S."/>
            <person name="Spatafora J."/>
            <person name="Crous P."/>
            <person name="Grigoriev I."/>
        </authorList>
    </citation>
    <scope>NUCLEOTIDE SEQUENCE</scope>
    <source>
        <strain evidence="1">ATCC 200398</strain>
    </source>
</reference>
<proteinExistence type="predicted"/>
<gene>
    <name evidence="1" type="ORF">BDR25DRAFT_392195</name>
</gene>
<comment type="caution">
    <text evidence="1">The sequence shown here is derived from an EMBL/GenBank/DDBJ whole genome shotgun (WGS) entry which is preliminary data.</text>
</comment>
<name>A0ACB6R325_9PLEO</name>
<sequence length="362" mass="40218">MNASATIRASYVRASIMNTRPVQLSSMPRIQELESRPAHNHKLANFQPVNHLQHREECERERQEAEAPPPYFPDDGQSYPSNSFMDFDDEEASSDFGIRLRKMYTIFPYRDPIYLVAVAFALGSVDLVINAFFDLLPRTIPETSFETEETIAVPTTVLIGSTLFLIAGILDSFGALNADRGTLQTSKDVESTHTRTEYKPALLGSKEWAWIPSRGKFTDLLFGNLAFQAGLIVLFGGIIFMVAGITDFPGVIPEDSTFFGLVVFGPQVVHGFMFLVANGMLAIYEQERWWKPKVLDADWQGAFLNAVGGFGFLMAGFFLFRREDLAAAVAAMGGSWAFLVGSLVRWYAVMDFVASIILCVAT</sequence>
<dbReference type="Proteomes" id="UP000799755">
    <property type="component" value="Unassembled WGS sequence"/>
</dbReference>
<accession>A0ACB6R325</accession>
<protein>
    <submittedName>
        <fullName evidence="1">Uncharacterized protein</fullName>
    </submittedName>
</protein>
<organism evidence="1 2">
    <name type="scientific">Lindgomyces ingoldianus</name>
    <dbReference type="NCBI Taxonomy" id="673940"/>
    <lineage>
        <taxon>Eukaryota</taxon>
        <taxon>Fungi</taxon>
        <taxon>Dikarya</taxon>
        <taxon>Ascomycota</taxon>
        <taxon>Pezizomycotina</taxon>
        <taxon>Dothideomycetes</taxon>
        <taxon>Pleosporomycetidae</taxon>
        <taxon>Pleosporales</taxon>
        <taxon>Lindgomycetaceae</taxon>
        <taxon>Lindgomyces</taxon>
    </lineage>
</organism>
<dbReference type="EMBL" id="MU003499">
    <property type="protein sequence ID" value="KAF2473719.1"/>
    <property type="molecule type" value="Genomic_DNA"/>
</dbReference>
<evidence type="ECO:0000313" key="1">
    <source>
        <dbReference type="EMBL" id="KAF2473719.1"/>
    </source>
</evidence>
<keyword evidence="2" id="KW-1185">Reference proteome</keyword>